<evidence type="ECO:0000313" key="2">
    <source>
        <dbReference type="EMBL" id="MED6201010.1"/>
    </source>
</evidence>
<protein>
    <submittedName>
        <fullName evidence="2">Uncharacterized protein</fullName>
    </submittedName>
</protein>
<feature type="compositionally biased region" description="Pro residues" evidence="1">
    <location>
        <begin position="37"/>
        <end position="56"/>
    </location>
</feature>
<keyword evidence="3" id="KW-1185">Reference proteome</keyword>
<dbReference type="Proteomes" id="UP001341840">
    <property type="component" value="Unassembled WGS sequence"/>
</dbReference>
<feature type="compositionally biased region" description="Basic residues" evidence="1">
    <location>
        <begin position="64"/>
        <end position="74"/>
    </location>
</feature>
<feature type="region of interest" description="Disordered" evidence="1">
    <location>
        <begin position="128"/>
        <end position="169"/>
    </location>
</feature>
<name>A0ABU6XS81_9FABA</name>
<feature type="compositionally biased region" description="Low complexity" evidence="1">
    <location>
        <begin position="135"/>
        <end position="169"/>
    </location>
</feature>
<proteinExistence type="predicted"/>
<evidence type="ECO:0000256" key="1">
    <source>
        <dbReference type="SAM" id="MobiDB-lite"/>
    </source>
</evidence>
<feature type="compositionally biased region" description="Pro residues" evidence="1">
    <location>
        <begin position="76"/>
        <end position="85"/>
    </location>
</feature>
<feature type="region of interest" description="Disordered" evidence="1">
    <location>
        <begin position="1"/>
        <end position="95"/>
    </location>
</feature>
<accession>A0ABU6XS81</accession>
<comment type="caution">
    <text evidence="2">The sequence shown here is derived from an EMBL/GenBank/DDBJ whole genome shotgun (WGS) entry which is preliminary data.</text>
</comment>
<feature type="compositionally biased region" description="Low complexity" evidence="1">
    <location>
        <begin position="10"/>
        <end position="26"/>
    </location>
</feature>
<organism evidence="2 3">
    <name type="scientific">Stylosanthes scabra</name>
    <dbReference type="NCBI Taxonomy" id="79078"/>
    <lineage>
        <taxon>Eukaryota</taxon>
        <taxon>Viridiplantae</taxon>
        <taxon>Streptophyta</taxon>
        <taxon>Embryophyta</taxon>
        <taxon>Tracheophyta</taxon>
        <taxon>Spermatophyta</taxon>
        <taxon>Magnoliopsida</taxon>
        <taxon>eudicotyledons</taxon>
        <taxon>Gunneridae</taxon>
        <taxon>Pentapetalae</taxon>
        <taxon>rosids</taxon>
        <taxon>fabids</taxon>
        <taxon>Fabales</taxon>
        <taxon>Fabaceae</taxon>
        <taxon>Papilionoideae</taxon>
        <taxon>50 kb inversion clade</taxon>
        <taxon>dalbergioids sensu lato</taxon>
        <taxon>Dalbergieae</taxon>
        <taxon>Pterocarpus clade</taxon>
        <taxon>Stylosanthes</taxon>
    </lineage>
</organism>
<dbReference type="EMBL" id="JASCZI010213221">
    <property type="protein sequence ID" value="MED6201010.1"/>
    <property type="molecule type" value="Genomic_DNA"/>
</dbReference>
<evidence type="ECO:0000313" key="3">
    <source>
        <dbReference type="Proteomes" id="UP001341840"/>
    </source>
</evidence>
<gene>
    <name evidence="2" type="ORF">PIB30_090762</name>
</gene>
<reference evidence="2 3" key="1">
    <citation type="journal article" date="2023" name="Plants (Basel)">
        <title>Bridging the Gap: Combining Genomics and Transcriptomics Approaches to Understand Stylosanthes scabra, an Orphan Legume from the Brazilian Caatinga.</title>
        <authorList>
            <person name="Ferreira-Neto J.R.C."/>
            <person name="da Silva M.D."/>
            <person name="Binneck E."/>
            <person name="de Melo N.F."/>
            <person name="da Silva R.H."/>
            <person name="de Melo A.L.T.M."/>
            <person name="Pandolfi V."/>
            <person name="Bustamante F.O."/>
            <person name="Brasileiro-Vidal A.C."/>
            <person name="Benko-Iseppon A.M."/>
        </authorList>
    </citation>
    <scope>NUCLEOTIDE SEQUENCE [LARGE SCALE GENOMIC DNA]</scope>
    <source>
        <tissue evidence="2">Leaves</tissue>
    </source>
</reference>
<sequence length="250" mass="26501">MRPIAPQPSRPAVSPSSSASSGSTGSVHREREHSPHTPLPPMAPAPAPGPMYPIPGTPMSDARRYRRLFSRRRVAPPTPPPPSPPLSDDEPSVETINPAAKLEGNPEEPYLADHVPIGAPEAYYSDASYGSEQESASIDSAPSSHHSSGSSSGSVSLGYGSASSGSANDGASDDDLVNRYFAGTFPPLWGLGVCSTFPFEYFCIQNLHGYSVVTVTLLRDRLESCIPNSHLFALNPGDETRSDGLFHCIN</sequence>